<protein>
    <submittedName>
        <fullName evidence="1">Uncharacterized protein</fullName>
    </submittedName>
</protein>
<proteinExistence type="predicted"/>
<evidence type="ECO:0000313" key="2">
    <source>
        <dbReference type="Proteomes" id="UP001154282"/>
    </source>
</evidence>
<name>A0AAV0IJF4_9ROSI</name>
<organism evidence="1 2">
    <name type="scientific">Linum tenue</name>
    <dbReference type="NCBI Taxonomy" id="586396"/>
    <lineage>
        <taxon>Eukaryota</taxon>
        <taxon>Viridiplantae</taxon>
        <taxon>Streptophyta</taxon>
        <taxon>Embryophyta</taxon>
        <taxon>Tracheophyta</taxon>
        <taxon>Spermatophyta</taxon>
        <taxon>Magnoliopsida</taxon>
        <taxon>eudicotyledons</taxon>
        <taxon>Gunneridae</taxon>
        <taxon>Pentapetalae</taxon>
        <taxon>rosids</taxon>
        <taxon>fabids</taxon>
        <taxon>Malpighiales</taxon>
        <taxon>Linaceae</taxon>
        <taxon>Linum</taxon>
    </lineage>
</organism>
<dbReference type="AlphaFoldDB" id="A0AAV0IJF4"/>
<reference evidence="1" key="1">
    <citation type="submission" date="2022-08" db="EMBL/GenBank/DDBJ databases">
        <authorList>
            <person name="Gutierrez-Valencia J."/>
        </authorList>
    </citation>
    <scope>NUCLEOTIDE SEQUENCE</scope>
</reference>
<comment type="caution">
    <text evidence="1">The sequence shown here is derived from an EMBL/GenBank/DDBJ whole genome shotgun (WGS) entry which is preliminary data.</text>
</comment>
<gene>
    <name evidence="1" type="ORF">LITE_LOCUS9647</name>
</gene>
<sequence>MIKSIKRRFCRIYSRSIFGRFQKGTITDIGRFFRNVIFFRFWRQHITESGRGYFPPIMKSIDPILHG</sequence>
<keyword evidence="2" id="KW-1185">Reference proteome</keyword>
<dbReference type="Proteomes" id="UP001154282">
    <property type="component" value="Unassembled WGS sequence"/>
</dbReference>
<dbReference type="EMBL" id="CAMGYJ010000004">
    <property type="protein sequence ID" value="CAI0397712.1"/>
    <property type="molecule type" value="Genomic_DNA"/>
</dbReference>
<accession>A0AAV0IJF4</accession>
<evidence type="ECO:0000313" key="1">
    <source>
        <dbReference type="EMBL" id="CAI0397712.1"/>
    </source>
</evidence>